<evidence type="ECO:0000313" key="2">
    <source>
        <dbReference type="EMBL" id="KAF8907068.1"/>
    </source>
</evidence>
<dbReference type="GO" id="GO:0005886">
    <property type="term" value="C:plasma membrane"/>
    <property type="evidence" value="ECO:0007669"/>
    <property type="project" value="TreeGrafter"/>
</dbReference>
<dbReference type="InterPro" id="IPR028245">
    <property type="entry name" value="PIL1/LSP1"/>
</dbReference>
<keyword evidence="1" id="KW-0175">Coiled coil</keyword>
<dbReference type="Gene3D" id="1.20.1270.60">
    <property type="entry name" value="Arfaptin homology (AH) domain/BAR domain"/>
    <property type="match status" value="1"/>
</dbReference>
<dbReference type="GO" id="GO:0008289">
    <property type="term" value="F:lipid binding"/>
    <property type="evidence" value="ECO:0007669"/>
    <property type="project" value="TreeGrafter"/>
</dbReference>
<dbReference type="EMBL" id="JADNYJ010000016">
    <property type="protein sequence ID" value="KAF8907068.1"/>
    <property type="molecule type" value="Genomic_DNA"/>
</dbReference>
<dbReference type="AlphaFoldDB" id="A0A9P5NSI5"/>
<proteinExistence type="predicted"/>
<dbReference type="Proteomes" id="UP000724874">
    <property type="component" value="Unassembled WGS sequence"/>
</dbReference>
<protein>
    <submittedName>
        <fullName evidence="2">Uncharacterized protein</fullName>
    </submittedName>
</protein>
<name>A0A9P5NSI5_GYMJU</name>
<dbReference type="GO" id="GO:0036286">
    <property type="term" value="C:eisosome filament"/>
    <property type="evidence" value="ECO:0007669"/>
    <property type="project" value="TreeGrafter"/>
</dbReference>
<dbReference type="PANTHER" id="PTHR31962:SF1">
    <property type="entry name" value="SPHINGOLIPID LONG CHAIN BASE-RESPONSIVE PROTEIN PIL1"/>
    <property type="match status" value="1"/>
</dbReference>
<feature type="coiled-coil region" evidence="1">
    <location>
        <begin position="68"/>
        <end position="105"/>
    </location>
</feature>
<gene>
    <name evidence="2" type="ORF">CPB84DRAFT_1878705</name>
</gene>
<dbReference type="PANTHER" id="PTHR31962">
    <property type="entry name" value="SPHINGOLIPID LONG CHAIN BASE-RESPONSIVE PROTEIN PIL1"/>
    <property type="match status" value="1"/>
</dbReference>
<accession>A0A9P5NSI5</accession>
<sequence>MVHRPADSRLLTNLLSQEKDYTKHLNHVLDSSNASLASFSAYAAASPPPTSTVIMNVVGSLAAADEALRRYTRGVEEWREMMKQLKEAEDEVGNIMRDREILVNRLIKASRSERKSTSTGNFRDSLLLGHKSVPSSSSSLSLSVGNQESLHRPLSASFSSSSKLAAAQSELQACENHLAAKERELAIKRCLTVRDGLGTRIRALIECGWVWGEVGKQALQALEELKVESMGMLVSVRFFSFMSLIRCFILRIQNKTYFVHYSCTNLTLHLLLKKKDMTFCTQDPDLLVIRPTIPPFPHRSLLLKEARSSHLLQYPSAR</sequence>
<organism evidence="2 3">
    <name type="scientific">Gymnopilus junonius</name>
    <name type="common">Spectacular rustgill mushroom</name>
    <name type="synonym">Gymnopilus spectabilis subsp. junonius</name>
    <dbReference type="NCBI Taxonomy" id="109634"/>
    <lineage>
        <taxon>Eukaryota</taxon>
        <taxon>Fungi</taxon>
        <taxon>Dikarya</taxon>
        <taxon>Basidiomycota</taxon>
        <taxon>Agaricomycotina</taxon>
        <taxon>Agaricomycetes</taxon>
        <taxon>Agaricomycetidae</taxon>
        <taxon>Agaricales</taxon>
        <taxon>Agaricineae</taxon>
        <taxon>Hymenogastraceae</taxon>
        <taxon>Gymnopilus</taxon>
    </lineage>
</organism>
<evidence type="ECO:0000313" key="3">
    <source>
        <dbReference type="Proteomes" id="UP000724874"/>
    </source>
</evidence>
<keyword evidence="3" id="KW-1185">Reference proteome</keyword>
<evidence type="ECO:0000256" key="1">
    <source>
        <dbReference type="SAM" id="Coils"/>
    </source>
</evidence>
<dbReference type="GO" id="GO:0006897">
    <property type="term" value="P:endocytosis"/>
    <property type="evidence" value="ECO:0007669"/>
    <property type="project" value="TreeGrafter"/>
</dbReference>
<dbReference type="InterPro" id="IPR027267">
    <property type="entry name" value="AH/BAR_dom_sf"/>
</dbReference>
<dbReference type="OrthoDB" id="3358861at2759"/>
<comment type="caution">
    <text evidence="2">The sequence shown here is derived from an EMBL/GenBank/DDBJ whole genome shotgun (WGS) entry which is preliminary data.</text>
</comment>
<reference evidence="2" key="1">
    <citation type="submission" date="2020-11" db="EMBL/GenBank/DDBJ databases">
        <authorList>
            <consortium name="DOE Joint Genome Institute"/>
            <person name="Ahrendt S."/>
            <person name="Riley R."/>
            <person name="Andreopoulos W."/>
            <person name="LaButti K."/>
            <person name="Pangilinan J."/>
            <person name="Ruiz-duenas F.J."/>
            <person name="Barrasa J.M."/>
            <person name="Sanchez-Garcia M."/>
            <person name="Camarero S."/>
            <person name="Miyauchi S."/>
            <person name="Serrano A."/>
            <person name="Linde D."/>
            <person name="Babiker R."/>
            <person name="Drula E."/>
            <person name="Ayuso-Fernandez I."/>
            <person name="Pacheco R."/>
            <person name="Padilla G."/>
            <person name="Ferreira P."/>
            <person name="Barriuso J."/>
            <person name="Kellner H."/>
            <person name="Castanera R."/>
            <person name="Alfaro M."/>
            <person name="Ramirez L."/>
            <person name="Pisabarro A.G."/>
            <person name="Kuo A."/>
            <person name="Tritt A."/>
            <person name="Lipzen A."/>
            <person name="He G."/>
            <person name="Yan M."/>
            <person name="Ng V."/>
            <person name="Cullen D."/>
            <person name="Martin F."/>
            <person name="Rosso M.-N."/>
            <person name="Henrissat B."/>
            <person name="Hibbett D."/>
            <person name="Martinez A.T."/>
            <person name="Grigoriev I.V."/>
        </authorList>
    </citation>
    <scope>NUCLEOTIDE SEQUENCE</scope>
    <source>
        <strain evidence="2">AH 44721</strain>
    </source>
</reference>
<dbReference type="GO" id="GO:0070941">
    <property type="term" value="P:eisosome assembly"/>
    <property type="evidence" value="ECO:0007669"/>
    <property type="project" value="TreeGrafter"/>
</dbReference>